<dbReference type="Pfam" id="PF03186">
    <property type="entry name" value="CobD_Cbib"/>
    <property type="match status" value="1"/>
</dbReference>
<dbReference type="AlphaFoldDB" id="A0A379TWV9"/>
<evidence type="ECO:0000256" key="4">
    <source>
        <dbReference type="ARBA" id="ARBA00022475"/>
    </source>
</evidence>
<dbReference type="EMBL" id="UGXH01000003">
    <property type="protein sequence ID" value="SUG55088.1"/>
    <property type="molecule type" value="Genomic_DNA"/>
</dbReference>
<keyword evidence="6 9" id="KW-0812">Transmembrane</keyword>
<evidence type="ECO:0000256" key="1">
    <source>
        <dbReference type="ARBA" id="ARBA00004651"/>
    </source>
</evidence>
<dbReference type="GO" id="GO:0048472">
    <property type="term" value="F:threonine-phosphate decarboxylase activity"/>
    <property type="evidence" value="ECO:0007669"/>
    <property type="project" value="InterPro"/>
</dbReference>
<dbReference type="InterPro" id="IPR004485">
    <property type="entry name" value="Cobalamin_biosynth_CobD/CbiB"/>
</dbReference>
<evidence type="ECO:0000313" key="11">
    <source>
        <dbReference type="Proteomes" id="UP000254633"/>
    </source>
</evidence>
<organism evidence="10 11">
    <name type="scientific">Salmonella diarizonae</name>
    <dbReference type="NCBI Taxonomy" id="59204"/>
    <lineage>
        <taxon>Bacteria</taxon>
        <taxon>Pseudomonadati</taxon>
        <taxon>Pseudomonadota</taxon>
        <taxon>Gammaproteobacteria</taxon>
        <taxon>Enterobacterales</taxon>
        <taxon>Enterobacteriaceae</taxon>
        <taxon>Salmonella</taxon>
    </lineage>
</organism>
<dbReference type="PANTHER" id="PTHR34308">
    <property type="entry name" value="COBALAMIN BIOSYNTHESIS PROTEIN CBIB"/>
    <property type="match status" value="1"/>
</dbReference>
<evidence type="ECO:0000256" key="7">
    <source>
        <dbReference type="ARBA" id="ARBA00022989"/>
    </source>
</evidence>
<evidence type="ECO:0000313" key="10">
    <source>
        <dbReference type="EMBL" id="SUG55088.1"/>
    </source>
</evidence>
<name>A0A379TWV9_SALDZ</name>
<dbReference type="PANTHER" id="PTHR34308:SF1">
    <property type="entry name" value="COBALAMIN BIOSYNTHESIS PROTEIN CBIB"/>
    <property type="match status" value="1"/>
</dbReference>
<dbReference type="GO" id="GO:0005886">
    <property type="term" value="C:plasma membrane"/>
    <property type="evidence" value="ECO:0007669"/>
    <property type="project" value="UniProtKB-SubCell"/>
</dbReference>
<dbReference type="Proteomes" id="UP000254633">
    <property type="component" value="Unassembled WGS sequence"/>
</dbReference>
<dbReference type="UniPathway" id="UPA00148"/>
<comment type="pathway">
    <text evidence="2">Cofactor biosynthesis; adenosylcobalamin biosynthesis.</text>
</comment>
<feature type="transmembrane region" description="Helical" evidence="9">
    <location>
        <begin position="55"/>
        <end position="73"/>
    </location>
</feature>
<keyword evidence="5" id="KW-0169">Cobalamin biosynthesis</keyword>
<evidence type="ECO:0000256" key="2">
    <source>
        <dbReference type="ARBA" id="ARBA00004953"/>
    </source>
</evidence>
<sequence>MTILAWCIAWVLDFIIGDPQHWPHPVRWIGRLITFVQRIVRRYCHSDKALRIGGGVMWIVVVGATWGMAWAYWRWRSGFIPGLAGASKSG</sequence>
<keyword evidence="4" id="KW-1003">Cell membrane</keyword>
<evidence type="ECO:0000256" key="9">
    <source>
        <dbReference type="SAM" id="Phobius"/>
    </source>
</evidence>
<gene>
    <name evidence="10" type="primary">cbiB_1</name>
    <name evidence="10" type="ORF">NCTC10060_02211</name>
</gene>
<evidence type="ECO:0000256" key="8">
    <source>
        <dbReference type="ARBA" id="ARBA00023136"/>
    </source>
</evidence>
<evidence type="ECO:0000256" key="3">
    <source>
        <dbReference type="ARBA" id="ARBA00006263"/>
    </source>
</evidence>
<evidence type="ECO:0000256" key="6">
    <source>
        <dbReference type="ARBA" id="ARBA00022692"/>
    </source>
</evidence>
<comment type="subcellular location">
    <subcellularLocation>
        <location evidence="1">Cell membrane</location>
        <topology evidence="1">Multi-pass membrane protein</topology>
    </subcellularLocation>
</comment>
<proteinExistence type="inferred from homology"/>
<comment type="similarity">
    <text evidence="3">Belongs to the CobD/CbiB family.</text>
</comment>
<keyword evidence="7 9" id="KW-1133">Transmembrane helix</keyword>
<protein>
    <submittedName>
        <fullName evidence="10">Cobalamin biosynthesis protein</fullName>
    </submittedName>
</protein>
<reference evidence="10 11" key="1">
    <citation type="submission" date="2018-06" db="EMBL/GenBank/DDBJ databases">
        <authorList>
            <consortium name="Pathogen Informatics"/>
            <person name="Doyle S."/>
        </authorList>
    </citation>
    <scope>NUCLEOTIDE SEQUENCE [LARGE SCALE GENOMIC DNA]</scope>
    <source>
        <strain evidence="10 11">NCTC10060</strain>
    </source>
</reference>
<accession>A0A379TWV9</accession>
<dbReference type="GO" id="GO:0009236">
    <property type="term" value="P:cobalamin biosynthetic process"/>
    <property type="evidence" value="ECO:0007669"/>
    <property type="project" value="UniProtKB-UniPathway"/>
</dbReference>
<evidence type="ECO:0000256" key="5">
    <source>
        <dbReference type="ARBA" id="ARBA00022573"/>
    </source>
</evidence>
<keyword evidence="8 9" id="KW-0472">Membrane</keyword>